<reference evidence="1 2" key="1">
    <citation type="submission" date="2015-02" db="EMBL/GenBank/DDBJ databases">
        <title>Draft genome sequences of ten Microbacterium spp. with emphasis on heavy metal contaminated environments.</title>
        <authorList>
            <person name="Corretto E."/>
        </authorList>
    </citation>
    <scope>NUCLEOTIDE SEQUENCE [LARGE SCALE GENOMIC DNA]</scope>
    <source>
        <strain evidence="1 2">DSM 8608</strain>
    </source>
</reference>
<name>A0A0M2HL33_MICTR</name>
<dbReference type="EMBL" id="JYJA01000015">
    <property type="protein sequence ID" value="KJL45610.1"/>
    <property type="molecule type" value="Genomic_DNA"/>
</dbReference>
<evidence type="ECO:0000313" key="1">
    <source>
        <dbReference type="EMBL" id="KJL45610.1"/>
    </source>
</evidence>
<protein>
    <submittedName>
        <fullName evidence="1">Uncharacterized protein</fullName>
    </submittedName>
</protein>
<accession>A0A0M2HL33</accession>
<proteinExistence type="predicted"/>
<dbReference type="RefSeq" id="WP_157005240.1">
    <property type="nucleotide sequence ID" value="NZ_JYJA01000015.1"/>
</dbReference>
<comment type="caution">
    <text evidence="1">The sequence shown here is derived from an EMBL/GenBank/DDBJ whole genome shotgun (WGS) entry which is preliminary data.</text>
</comment>
<dbReference type="AlphaFoldDB" id="A0A0M2HL33"/>
<dbReference type="PATRIC" id="fig|69370.6.peg.169"/>
<sequence length="181" mass="20488">MSRHKNPAKAVDKVFRELGATREIARDGRSGVKGVYYRFPDGARRHVPNGVPWVAAAGFIREVRDRYAPEPPRPPISGERVGLGSVPAVDQSKIAVTDHAKQRFDEMSLGDDGISQFEIDLALICPMHVLWMEKHGTYAWVGDRIAVVGHMREGFLTIRTYLWTTDELWERNPRPEKELIA</sequence>
<organism evidence="1 2">
    <name type="scientific">Microbacterium trichothecenolyticum</name>
    <name type="common">Aureobacterium trichothecenolyticum</name>
    <dbReference type="NCBI Taxonomy" id="69370"/>
    <lineage>
        <taxon>Bacteria</taxon>
        <taxon>Bacillati</taxon>
        <taxon>Actinomycetota</taxon>
        <taxon>Actinomycetes</taxon>
        <taxon>Micrococcales</taxon>
        <taxon>Microbacteriaceae</taxon>
        <taxon>Microbacterium</taxon>
    </lineage>
</organism>
<keyword evidence="2" id="KW-1185">Reference proteome</keyword>
<dbReference type="OrthoDB" id="5070173at2"/>
<evidence type="ECO:0000313" key="2">
    <source>
        <dbReference type="Proteomes" id="UP000034098"/>
    </source>
</evidence>
<dbReference type="Proteomes" id="UP000034098">
    <property type="component" value="Unassembled WGS sequence"/>
</dbReference>
<gene>
    <name evidence="1" type="ORF">RS82_00162</name>
</gene>